<dbReference type="RefSeq" id="WP_097527326.1">
    <property type="nucleotide sequence ID" value="NZ_LODU01000006.1"/>
</dbReference>
<dbReference type="InterPro" id="IPR005467">
    <property type="entry name" value="His_kinase_dom"/>
</dbReference>
<evidence type="ECO:0000256" key="10">
    <source>
        <dbReference type="ARBA" id="ARBA00022989"/>
    </source>
</evidence>
<keyword evidence="11" id="KW-0902">Two-component regulatory system</keyword>
<dbReference type="EC" id="2.7.13.3" evidence="3"/>
<keyword evidence="9" id="KW-0067">ATP-binding</keyword>
<dbReference type="AlphaFoldDB" id="A0A2S3YTS5"/>
<keyword evidence="6" id="KW-0812">Transmembrane</keyword>
<sequence length="391" mass="43706">MEDLEDLYENAPCGYLSLGADGIIIKVNQTLCRWLDANSHDLLGERFYDLLSVPGKIFYETHFAPLLRMQGFFNEVALDLVSPGGKQIPVLVNALERQAPDGSLLFTRVTLFQASERRRYERELLDARNAADRAKRELERLNSGLETQLAEGVTQLLQLQRGLIAEQEIARLREQFVAILGHDLRNPLSSIVAGLNILSKEPQSERARRVLALMSNSTARMFRLIHDMLDFARLKSGAGIAVQIQRCDLCPALEQVIEELRNAYPGRMIESCLSLPEHVYCDSERIAQVVSNLLANALSHGAKDAPIRVDAAVSGEDLTISVVNKGQPVRQDIKERLFQPFFRGQTGTQGLGLGLYISREIISSHRGSLDVTSNPNETRFFFNIPIKPEAL</sequence>
<keyword evidence="8 15" id="KW-0418">Kinase</keyword>
<dbReference type="InterPro" id="IPR050351">
    <property type="entry name" value="BphY/WalK/GraS-like"/>
</dbReference>
<dbReference type="CDD" id="cd00130">
    <property type="entry name" value="PAS"/>
    <property type="match status" value="1"/>
</dbReference>
<evidence type="ECO:0000256" key="7">
    <source>
        <dbReference type="ARBA" id="ARBA00022741"/>
    </source>
</evidence>
<evidence type="ECO:0000256" key="5">
    <source>
        <dbReference type="ARBA" id="ARBA00022679"/>
    </source>
</evidence>
<dbReference type="Gene3D" id="1.10.287.130">
    <property type="match status" value="1"/>
</dbReference>
<evidence type="ECO:0000256" key="3">
    <source>
        <dbReference type="ARBA" id="ARBA00012438"/>
    </source>
</evidence>
<dbReference type="PROSITE" id="PS50109">
    <property type="entry name" value="HIS_KIN"/>
    <property type="match status" value="1"/>
</dbReference>
<dbReference type="SMART" id="SM00387">
    <property type="entry name" value="HATPase_c"/>
    <property type="match status" value="1"/>
</dbReference>
<dbReference type="Pfam" id="PF13426">
    <property type="entry name" value="PAS_9"/>
    <property type="match status" value="1"/>
</dbReference>
<dbReference type="SUPFAM" id="SSF55874">
    <property type="entry name" value="ATPase domain of HSP90 chaperone/DNA topoisomerase II/histidine kinase"/>
    <property type="match status" value="1"/>
</dbReference>
<dbReference type="GO" id="GO:0007234">
    <property type="term" value="P:osmosensory signaling via phosphorelay pathway"/>
    <property type="evidence" value="ECO:0007669"/>
    <property type="project" value="TreeGrafter"/>
</dbReference>
<keyword evidence="5" id="KW-0808">Transferase</keyword>
<evidence type="ECO:0000256" key="12">
    <source>
        <dbReference type="ARBA" id="ARBA00023136"/>
    </source>
</evidence>
<dbReference type="InterPro" id="IPR003594">
    <property type="entry name" value="HATPase_dom"/>
</dbReference>
<dbReference type="SMART" id="SM00388">
    <property type="entry name" value="HisKA"/>
    <property type="match status" value="1"/>
</dbReference>
<evidence type="ECO:0000256" key="1">
    <source>
        <dbReference type="ARBA" id="ARBA00000085"/>
    </source>
</evidence>
<dbReference type="InterPro" id="IPR004358">
    <property type="entry name" value="Sig_transdc_His_kin-like_C"/>
</dbReference>
<evidence type="ECO:0000256" key="4">
    <source>
        <dbReference type="ARBA" id="ARBA00022553"/>
    </source>
</evidence>
<keyword evidence="13" id="KW-0175">Coiled coil</keyword>
<evidence type="ECO:0000256" key="6">
    <source>
        <dbReference type="ARBA" id="ARBA00022692"/>
    </source>
</evidence>
<feature type="coiled-coil region" evidence="13">
    <location>
        <begin position="117"/>
        <end position="151"/>
    </location>
</feature>
<dbReference type="GO" id="GO:0000155">
    <property type="term" value="F:phosphorelay sensor kinase activity"/>
    <property type="evidence" value="ECO:0007669"/>
    <property type="project" value="InterPro"/>
</dbReference>
<comment type="catalytic activity">
    <reaction evidence="1">
        <text>ATP + protein L-histidine = ADP + protein N-phospho-L-histidine.</text>
        <dbReference type="EC" id="2.7.13.3"/>
    </reaction>
</comment>
<dbReference type="GO" id="GO:0005524">
    <property type="term" value="F:ATP binding"/>
    <property type="evidence" value="ECO:0007669"/>
    <property type="project" value="UniProtKB-KW"/>
</dbReference>
<evidence type="ECO:0000313" key="15">
    <source>
        <dbReference type="EMBL" id="POH35013.1"/>
    </source>
</evidence>
<dbReference type="SMART" id="SM00091">
    <property type="entry name" value="PAS"/>
    <property type="match status" value="1"/>
</dbReference>
<evidence type="ECO:0000256" key="8">
    <source>
        <dbReference type="ARBA" id="ARBA00022777"/>
    </source>
</evidence>
<dbReference type="PRINTS" id="PR00344">
    <property type="entry name" value="BCTRLSENSOR"/>
</dbReference>
<feature type="domain" description="Histidine kinase" evidence="14">
    <location>
        <begin position="179"/>
        <end position="388"/>
    </location>
</feature>
<organism evidence="15 16">
    <name type="scientific">Sinorhizobium americanum</name>
    <dbReference type="NCBI Taxonomy" id="194963"/>
    <lineage>
        <taxon>Bacteria</taxon>
        <taxon>Pseudomonadati</taxon>
        <taxon>Pseudomonadota</taxon>
        <taxon>Alphaproteobacteria</taxon>
        <taxon>Hyphomicrobiales</taxon>
        <taxon>Rhizobiaceae</taxon>
        <taxon>Sinorhizobium/Ensifer group</taxon>
        <taxon>Sinorhizobium</taxon>
    </lineage>
</organism>
<keyword evidence="12" id="KW-0472">Membrane</keyword>
<dbReference type="Gene3D" id="3.30.565.10">
    <property type="entry name" value="Histidine kinase-like ATPase, C-terminal domain"/>
    <property type="match status" value="1"/>
</dbReference>
<keyword evidence="4" id="KW-0597">Phosphoprotein</keyword>
<dbReference type="InterPro" id="IPR003661">
    <property type="entry name" value="HisK_dim/P_dom"/>
</dbReference>
<dbReference type="SUPFAM" id="SSF55785">
    <property type="entry name" value="PYP-like sensor domain (PAS domain)"/>
    <property type="match status" value="1"/>
</dbReference>
<dbReference type="InterPro" id="IPR000014">
    <property type="entry name" value="PAS"/>
</dbReference>
<dbReference type="GO" id="GO:0000156">
    <property type="term" value="F:phosphorelay response regulator activity"/>
    <property type="evidence" value="ECO:0007669"/>
    <property type="project" value="TreeGrafter"/>
</dbReference>
<name>A0A2S3YTS5_9HYPH</name>
<evidence type="ECO:0000313" key="16">
    <source>
        <dbReference type="Proteomes" id="UP000237511"/>
    </source>
</evidence>
<dbReference type="PANTHER" id="PTHR42878:SF7">
    <property type="entry name" value="SENSOR HISTIDINE KINASE GLRK"/>
    <property type="match status" value="1"/>
</dbReference>
<dbReference type="SUPFAM" id="SSF47384">
    <property type="entry name" value="Homodimeric domain of signal transducing histidine kinase"/>
    <property type="match status" value="1"/>
</dbReference>
<evidence type="ECO:0000259" key="14">
    <source>
        <dbReference type="PROSITE" id="PS50109"/>
    </source>
</evidence>
<comment type="subcellular location">
    <subcellularLocation>
        <location evidence="2">Membrane</location>
        <topology evidence="2">Multi-pass membrane protein</topology>
    </subcellularLocation>
</comment>
<dbReference type="Gene3D" id="3.30.450.20">
    <property type="entry name" value="PAS domain"/>
    <property type="match status" value="1"/>
</dbReference>
<dbReference type="InterPro" id="IPR036890">
    <property type="entry name" value="HATPase_C_sf"/>
</dbReference>
<evidence type="ECO:0000256" key="9">
    <source>
        <dbReference type="ARBA" id="ARBA00022840"/>
    </source>
</evidence>
<keyword evidence="7" id="KW-0547">Nucleotide-binding</keyword>
<dbReference type="Pfam" id="PF00512">
    <property type="entry name" value="HisKA"/>
    <property type="match status" value="1"/>
</dbReference>
<dbReference type="EMBL" id="LODU01000006">
    <property type="protein sequence ID" value="POH35013.1"/>
    <property type="molecule type" value="Genomic_DNA"/>
</dbReference>
<comment type="caution">
    <text evidence="15">The sequence shown here is derived from an EMBL/GenBank/DDBJ whole genome shotgun (WGS) entry which is preliminary data.</text>
</comment>
<accession>A0A2S3YTS5</accession>
<dbReference type="GO" id="GO:0016020">
    <property type="term" value="C:membrane"/>
    <property type="evidence" value="ECO:0007669"/>
    <property type="project" value="UniProtKB-SubCell"/>
</dbReference>
<dbReference type="InterPro" id="IPR036097">
    <property type="entry name" value="HisK_dim/P_sf"/>
</dbReference>
<protein>
    <recommendedName>
        <fullName evidence="3">histidine kinase</fullName>
        <ecNumber evidence="3">2.7.13.3</ecNumber>
    </recommendedName>
</protein>
<dbReference type="PANTHER" id="PTHR42878">
    <property type="entry name" value="TWO-COMPONENT HISTIDINE KINASE"/>
    <property type="match status" value="1"/>
</dbReference>
<reference evidence="15 16" key="1">
    <citation type="journal article" date="2014" name="Syst. Appl. Microbiol.">
        <title>Microsymbionts of Phaseolus vulgaris in acid and alkaline soils of Mexico.</title>
        <authorList>
            <person name="Verastegui-Valdes M.M."/>
            <person name="Zhang Y.J."/>
            <person name="Rivera-Orduna F.N."/>
            <person name="Cheng H.P."/>
            <person name="Sui X.H."/>
            <person name="Wang E.T."/>
        </authorList>
    </citation>
    <scope>NUCLEOTIDE SEQUENCE [LARGE SCALE GENOMIC DNA]</scope>
    <source>
        <strain evidence="15 16">FG01</strain>
    </source>
</reference>
<dbReference type="InterPro" id="IPR035965">
    <property type="entry name" value="PAS-like_dom_sf"/>
</dbReference>
<evidence type="ECO:0000256" key="2">
    <source>
        <dbReference type="ARBA" id="ARBA00004141"/>
    </source>
</evidence>
<dbReference type="CDD" id="cd00082">
    <property type="entry name" value="HisKA"/>
    <property type="match status" value="1"/>
</dbReference>
<keyword evidence="10" id="KW-1133">Transmembrane helix</keyword>
<evidence type="ECO:0000256" key="13">
    <source>
        <dbReference type="SAM" id="Coils"/>
    </source>
</evidence>
<proteinExistence type="predicted"/>
<evidence type="ECO:0000256" key="11">
    <source>
        <dbReference type="ARBA" id="ARBA00023012"/>
    </source>
</evidence>
<dbReference type="Proteomes" id="UP000237511">
    <property type="component" value="Unassembled WGS sequence"/>
</dbReference>
<dbReference type="GO" id="GO:0030295">
    <property type="term" value="F:protein kinase activator activity"/>
    <property type="evidence" value="ECO:0007669"/>
    <property type="project" value="TreeGrafter"/>
</dbReference>
<gene>
    <name evidence="15" type="ORF">ATY31_04455</name>
</gene>
<dbReference type="Pfam" id="PF02518">
    <property type="entry name" value="HATPase_c"/>
    <property type="match status" value="1"/>
</dbReference>